<evidence type="ECO:0000313" key="2">
    <source>
        <dbReference type="Proteomes" id="UP001375382"/>
    </source>
</evidence>
<organism evidence="1 2">
    <name type="scientific">Rheinheimera muenzenbergensis</name>
    <dbReference type="NCBI Taxonomy" id="1193628"/>
    <lineage>
        <taxon>Bacteria</taxon>
        <taxon>Pseudomonadati</taxon>
        <taxon>Pseudomonadota</taxon>
        <taxon>Gammaproteobacteria</taxon>
        <taxon>Chromatiales</taxon>
        <taxon>Chromatiaceae</taxon>
        <taxon>Rheinheimera</taxon>
    </lineage>
</organism>
<dbReference type="Proteomes" id="UP001375382">
    <property type="component" value="Unassembled WGS sequence"/>
</dbReference>
<comment type="caution">
    <text evidence="1">The sequence shown here is derived from an EMBL/GenBank/DDBJ whole genome shotgun (WGS) entry which is preliminary data.</text>
</comment>
<accession>A0ABU8CC45</accession>
<protein>
    <submittedName>
        <fullName evidence="1">Uncharacterized protein</fullName>
    </submittedName>
</protein>
<dbReference type="EMBL" id="JALAAR010000032">
    <property type="protein sequence ID" value="MEH8019556.1"/>
    <property type="molecule type" value="Genomic_DNA"/>
</dbReference>
<name>A0ABU8CC45_9GAMM</name>
<reference evidence="1 2" key="1">
    <citation type="journal article" date="2023" name="Ecotoxicol. Environ. Saf.">
        <title>Mercury remediation potential of mercury-resistant strain Rheinheimera metallidurans sp. nov. isolated from a municipal waste dumping site.</title>
        <authorList>
            <person name="Yadav V."/>
            <person name="Manjhi A."/>
            <person name="Vadakedath N."/>
        </authorList>
    </citation>
    <scope>NUCLEOTIDE SEQUENCE [LARGE SCALE GENOMIC DNA]</scope>
    <source>
        <strain evidence="1 2">E-49</strain>
    </source>
</reference>
<keyword evidence="2" id="KW-1185">Reference proteome</keyword>
<gene>
    <name evidence="1" type="ORF">MN202_20160</name>
</gene>
<evidence type="ECO:0000313" key="1">
    <source>
        <dbReference type="EMBL" id="MEH8019556.1"/>
    </source>
</evidence>
<proteinExistence type="predicted"/>
<sequence>MKYYNVSKYNRNNPKYLDEWTSIWSALDDECVDKKKWSDYLKIERQYLNFAVSFLVKNDINEFKISGLEINLDDETEAEFHKIRYGLLDPEWFVISKAQNRGILSELDKISMVQLALRGIVWFKFTHINSGVTLSFDNDYYLLIGIKDSSYMPIPSDFDLYSREMNNPWE</sequence>
<dbReference type="RefSeq" id="WP_335737932.1">
    <property type="nucleotide sequence ID" value="NZ_JALAAR010000032.1"/>
</dbReference>